<dbReference type="GO" id="GO:0015562">
    <property type="term" value="F:efflux transmembrane transporter activity"/>
    <property type="evidence" value="ECO:0007669"/>
    <property type="project" value="InterPro"/>
</dbReference>
<dbReference type="Proteomes" id="UP001197378">
    <property type="component" value="Unassembled WGS sequence"/>
</dbReference>
<keyword evidence="7" id="KW-0998">Cell outer membrane</keyword>
<dbReference type="Gene3D" id="1.20.1600.10">
    <property type="entry name" value="Outer membrane efflux proteins (OEP)"/>
    <property type="match status" value="1"/>
</dbReference>
<reference evidence="10" key="1">
    <citation type="journal article" date="2021" name="ISME J.">
        <title>Genomic evolution of the class Acidithiobacillia: deep-branching Proteobacteria living in extreme acidic conditions.</title>
        <authorList>
            <person name="Moya-Beltran A."/>
            <person name="Beard S."/>
            <person name="Rojas-Villalobos C."/>
            <person name="Issotta F."/>
            <person name="Gallardo Y."/>
            <person name="Ulloa R."/>
            <person name="Giaveno A."/>
            <person name="Degli Esposti M."/>
            <person name="Johnson D.B."/>
            <person name="Quatrini R."/>
        </authorList>
    </citation>
    <scope>NUCLEOTIDE SEQUENCE</scope>
    <source>
        <strain evidence="10">VAN18-1</strain>
    </source>
</reference>
<dbReference type="GO" id="GO:0009279">
    <property type="term" value="C:cell outer membrane"/>
    <property type="evidence" value="ECO:0007669"/>
    <property type="project" value="UniProtKB-SubCell"/>
</dbReference>
<keyword evidence="6" id="KW-0472">Membrane</keyword>
<sequence length="436" mass="47034">MIRKTSPSVAWRRWAMPIGLAMTAFCIAPAVPAESWTLSAAVQRGIAEQAQVAAAKDRAEGSRDLADAAATNRLPQLSLRLGSIWTESRQGRPLFVAANGRREAIGQLVITAPVFDAQLQALAKAARASATAARYQVLLTQLQTAASVTNVWYQLALAQEQVAFWQQTVAYDQTLVARSAKAFRAGAAARIDVVQTQLLLTQARAQLDQAEVQQQTAARELNLQLGLSAEEAAATVANQPIPAAGAFGSFAQLWQQMQARQPLLQLAQKQIGVARAAKAVQKAAYLPVVNAQLAYGIDANGVPSGHDLGWQAGLGLTMPLYSFGQRQDRVAAANANVQALRADRTALLLQMHSRLNQDWGAYRAAQENAQHTKKIAREANAVYRMTQEGFRAGALNALNLAQAQNAWNQARLTALQARLRVSLARQQLLLDTGKLP</sequence>
<feature type="signal peptide" evidence="9">
    <location>
        <begin position="1"/>
        <end position="32"/>
    </location>
</feature>
<dbReference type="GO" id="GO:0015288">
    <property type="term" value="F:porin activity"/>
    <property type="evidence" value="ECO:0007669"/>
    <property type="project" value="TreeGrafter"/>
</dbReference>
<dbReference type="EMBL" id="JAAXYO010000169">
    <property type="protein sequence ID" value="MBU2788898.1"/>
    <property type="molecule type" value="Genomic_DNA"/>
</dbReference>
<evidence type="ECO:0000256" key="3">
    <source>
        <dbReference type="ARBA" id="ARBA00022448"/>
    </source>
</evidence>
<evidence type="ECO:0000256" key="6">
    <source>
        <dbReference type="ARBA" id="ARBA00023136"/>
    </source>
</evidence>
<comment type="similarity">
    <text evidence="2">Belongs to the outer membrane factor (OMF) (TC 1.B.17) family.</text>
</comment>
<feature type="chain" id="PRO_5041996239" evidence="9">
    <location>
        <begin position="33"/>
        <end position="436"/>
    </location>
</feature>
<evidence type="ECO:0000256" key="4">
    <source>
        <dbReference type="ARBA" id="ARBA00022452"/>
    </source>
</evidence>
<comment type="subcellular location">
    <subcellularLocation>
        <location evidence="1">Cell outer membrane</location>
    </subcellularLocation>
</comment>
<evidence type="ECO:0000256" key="8">
    <source>
        <dbReference type="SAM" id="Coils"/>
    </source>
</evidence>
<evidence type="ECO:0000256" key="5">
    <source>
        <dbReference type="ARBA" id="ARBA00022692"/>
    </source>
</evidence>
<proteinExistence type="inferred from homology"/>
<evidence type="ECO:0000256" key="1">
    <source>
        <dbReference type="ARBA" id="ARBA00004442"/>
    </source>
</evidence>
<dbReference type="PANTHER" id="PTHR30026:SF20">
    <property type="entry name" value="OUTER MEMBRANE PROTEIN TOLC"/>
    <property type="match status" value="1"/>
</dbReference>
<keyword evidence="11" id="KW-1185">Reference proteome</keyword>
<comment type="caution">
    <text evidence="10">The sequence shown here is derived from an EMBL/GenBank/DDBJ whole genome shotgun (WGS) entry which is preliminary data.</text>
</comment>
<dbReference type="GO" id="GO:1990281">
    <property type="term" value="C:efflux pump complex"/>
    <property type="evidence" value="ECO:0007669"/>
    <property type="project" value="TreeGrafter"/>
</dbReference>
<dbReference type="InterPro" id="IPR051906">
    <property type="entry name" value="TolC-like"/>
</dbReference>
<protein>
    <submittedName>
        <fullName evidence="10">TolC family protein</fullName>
    </submittedName>
</protein>
<keyword evidence="8" id="KW-0175">Coiled coil</keyword>
<dbReference type="PANTHER" id="PTHR30026">
    <property type="entry name" value="OUTER MEMBRANE PROTEIN TOLC"/>
    <property type="match status" value="1"/>
</dbReference>
<keyword evidence="4" id="KW-1134">Transmembrane beta strand</keyword>
<name>A0AAE3CKI9_9PROT</name>
<organism evidence="10 11">
    <name type="scientific">Igneacidithiobacillus copahuensis</name>
    <dbReference type="NCBI Taxonomy" id="2724909"/>
    <lineage>
        <taxon>Bacteria</taxon>
        <taxon>Pseudomonadati</taxon>
        <taxon>Pseudomonadota</taxon>
        <taxon>Acidithiobacillia</taxon>
        <taxon>Acidithiobacillales</taxon>
        <taxon>Acidithiobacillaceae</taxon>
        <taxon>Igneacidithiobacillus</taxon>
    </lineage>
</organism>
<accession>A0AAE3CKI9</accession>
<keyword evidence="5" id="KW-0812">Transmembrane</keyword>
<dbReference type="SUPFAM" id="SSF56954">
    <property type="entry name" value="Outer membrane efflux proteins (OEP)"/>
    <property type="match status" value="1"/>
</dbReference>
<dbReference type="InterPro" id="IPR003423">
    <property type="entry name" value="OMP_efflux"/>
</dbReference>
<dbReference type="AlphaFoldDB" id="A0AAE3CKI9"/>
<gene>
    <name evidence="10" type="ORF">HFQ13_11920</name>
</gene>
<keyword evidence="9" id="KW-0732">Signal</keyword>
<keyword evidence="3" id="KW-0813">Transport</keyword>
<evidence type="ECO:0000256" key="7">
    <source>
        <dbReference type="ARBA" id="ARBA00023237"/>
    </source>
</evidence>
<evidence type="ECO:0000256" key="2">
    <source>
        <dbReference type="ARBA" id="ARBA00007613"/>
    </source>
</evidence>
<feature type="coiled-coil region" evidence="8">
    <location>
        <begin position="193"/>
        <end position="220"/>
    </location>
</feature>
<dbReference type="Pfam" id="PF02321">
    <property type="entry name" value="OEP"/>
    <property type="match status" value="2"/>
</dbReference>
<evidence type="ECO:0000256" key="9">
    <source>
        <dbReference type="SAM" id="SignalP"/>
    </source>
</evidence>
<evidence type="ECO:0000313" key="11">
    <source>
        <dbReference type="Proteomes" id="UP001197378"/>
    </source>
</evidence>
<evidence type="ECO:0000313" key="10">
    <source>
        <dbReference type="EMBL" id="MBU2788898.1"/>
    </source>
</evidence>